<evidence type="ECO:0000313" key="2">
    <source>
        <dbReference type="Proteomes" id="UP000602395"/>
    </source>
</evidence>
<sequence length="166" mass="18289">MPAPDARRITNVPPPAGTTLFLIGMRVTHPLRVRAWLSVVLAMPRMLIHLRRHADAGMLTYRMYFGPSIMVVSYWRSPAALQRFAADSDGPHLPAWRSFAKRFADADSVGIWHETYVIGEHETVSSGMSPWGLAEAVGARPVGPAESTAARRMARTEGSTEMFSGQ</sequence>
<reference evidence="1 2" key="1">
    <citation type="submission" date="2020-09" db="EMBL/GenBank/DDBJ databases">
        <title>Novel species in genus Gordonia.</title>
        <authorList>
            <person name="Zhang G."/>
        </authorList>
    </citation>
    <scope>NUCLEOTIDE SEQUENCE [LARGE SCALE GENOMIC DNA]</scope>
    <source>
        <strain evidence="1 2">ON-33</strain>
    </source>
</reference>
<comment type="caution">
    <text evidence="1">The sequence shown here is derived from an EMBL/GenBank/DDBJ whole genome shotgun (WGS) entry which is preliminary data.</text>
</comment>
<dbReference type="EMBL" id="JACWMS010000001">
    <property type="protein sequence ID" value="MBD1318926.1"/>
    <property type="molecule type" value="Genomic_DNA"/>
</dbReference>
<dbReference type="InterPro" id="IPR025444">
    <property type="entry name" value="Monooxy_af470"/>
</dbReference>
<dbReference type="Pfam" id="PF13826">
    <property type="entry name" value="Monooxy_af470-like"/>
    <property type="match status" value="1"/>
</dbReference>
<keyword evidence="2" id="KW-1185">Reference proteome</keyword>
<name>A0ABR7W7X6_9ACTN</name>
<protein>
    <submittedName>
        <fullName evidence="1">DUF4188 domain-containing protein</fullName>
    </submittedName>
</protein>
<evidence type="ECO:0000313" key="1">
    <source>
        <dbReference type="EMBL" id="MBD1318926.1"/>
    </source>
</evidence>
<dbReference type="Proteomes" id="UP000602395">
    <property type="component" value="Unassembled WGS sequence"/>
</dbReference>
<dbReference type="RefSeq" id="WP_190265898.1">
    <property type="nucleotide sequence ID" value="NZ_BAABAD010000003.1"/>
</dbReference>
<accession>A0ABR7W7X6</accession>
<gene>
    <name evidence="1" type="ORF">IDF66_04955</name>
</gene>
<proteinExistence type="predicted"/>
<organism evidence="1 2">
    <name type="scientific">Gordonia hankookensis</name>
    <dbReference type="NCBI Taxonomy" id="589403"/>
    <lineage>
        <taxon>Bacteria</taxon>
        <taxon>Bacillati</taxon>
        <taxon>Actinomycetota</taxon>
        <taxon>Actinomycetes</taxon>
        <taxon>Mycobacteriales</taxon>
        <taxon>Gordoniaceae</taxon>
        <taxon>Gordonia</taxon>
    </lineage>
</organism>